<dbReference type="RefSeq" id="WP_201855590.1">
    <property type="nucleotide sequence ID" value="NZ_JAERRG010000019.1"/>
</dbReference>
<accession>A0ABS1Q062</accession>
<reference evidence="1 2" key="1">
    <citation type="submission" date="2021-01" db="EMBL/GenBank/DDBJ databases">
        <title>WGS of actinomycetes isolated from Thailand.</title>
        <authorList>
            <person name="Thawai C."/>
        </authorList>
    </citation>
    <scope>NUCLEOTIDE SEQUENCE [LARGE SCALE GENOMIC DNA]</scope>
    <source>
        <strain evidence="1 2">CA3R110</strain>
    </source>
</reference>
<evidence type="ECO:0000313" key="2">
    <source>
        <dbReference type="Proteomes" id="UP000621510"/>
    </source>
</evidence>
<sequence length="64" mass="7370">MISCSDTDIVLAVRGDITPALNRWTRWLRQELGARRHWERLPAELTTPLETTLVRSLTEPIGTR</sequence>
<comment type="caution">
    <text evidence="1">The sequence shown here is derived from an EMBL/GenBank/DDBJ whole genome shotgun (WGS) entry which is preliminary data.</text>
</comment>
<name>A0ABS1Q062_9ACTN</name>
<proteinExistence type="predicted"/>
<evidence type="ECO:0000313" key="1">
    <source>
        <dbReference type="EMBL" id="MBL1117765.1"/>
    </source>
</evidence>
<protein>
    <submittedName>
        <fullName evidence="1">Uncharacterized protein</fullName>
    </submittedName>
</protein>
<dbReference type="Proteomes" id="UP000621510">
    <property type="component" value="Unassembled WGS sequence"/>
</dbReference>
<organism evidence="1 2">
    <name type="scientific">Streptomyces endocoffeicus</name>
    <dbReference type="NCBI Taxonomy" id="2898945"/>
    <lineage>
        <taxon>Bacteria</taxon>
        <taxon>Bacillati</taxon>
        <taxon>Actinomycetota</taxon>
        <taxon>Actinomycetes</taxon>
        <taxon>Kitasatosporales</taxon>
        <taxon>Streptomycetaceae</taxon>
        <taxon>Streptomyces</taxon>
    </lineage>
</organism>
<dbReference type="EMBL" id="JAERRG010000019">
    <property type="protein sequence ID" value="MBL1117765.1"/>
    <property type="molecule type" value="Genomic_DNA"/>
</dbReference>
<keyword evidence="2" id="KW-1185">Reference proteome</keyword>
<gene>
    <name evidence="1" type="ORF">JK364_36105</name>
</gene>